<evidence type="ECO:0000259" key="1">
    <source>
        <dbReference type="PROSITE" id="PS50041"/>
    </source>
</evidence>
<dbReference type="CDD" id="cd00037">
    <property type="entry name" value="CLECT"/>
    <property type="match status" value="1"/>
</dbReference>
<sequence>MHFCPQDFLPPSILFRTTFTQIEMSWDDAKTNCEENKLVLVKIPDETTNKIIRDLLPNGTEAWIGLRKPRLWYSAFGYLSQPKWREGQPDNLYGNEFCAAMVLEDGTWTDEPCDKLYPFLCFDGLNNKHFSHI</sequence>
<accession>A0A3Q3BBN7</accession>
<organism evidence="2 3">
    <name type="scientific">Kryptolebias marmoratus</name>
    <name type="common">Mangrove killifish</name>
    <name type="synonym">Rivulus marmoratus</name>
    <dbReference type="NCBI Taxonomy" id="37003"/>
    <lineage>
        <taxon>Eukaryota</taxon>
        <taxon>Metazoa</taxon>
        <taxon>Chordata</taxon>
        <taxon>Craniata</taxon>
        <taxon>Vertebrata</taxon>
        <taxon>Euteleostomi</taxon>
        <taxon>Actinopterygii</taxon>
        <taxon>Neopterygii</taxon>
        <taxon>Teleostei</taxon>
        <taxon>Neoteleostei</taxon>
        <taxon>Acanthomorphata</taxon>
        <taxon>Ovalentaria</taxon>
        <taxon>Atherinomorphae</taxon>
        <taxon>Cyprinodontiformes</taxon>
        <taxon>Rivulidae</taxon>
        <taxon>Kryptolebias</taxon>
    </lineage>
</organism>
<protein>
    <recommendedName>
        <fullName evidence="1">C-type lectin domain-containing protein</fullName>
    </recommendedName>
</protein>
<feature type="domain" description="C-type lectin" evidence="1">
    <location>
        <begin position="19"/>
        <end position="122"/>
    </location>
</feature>
<evidence type="ECO:0000313" key="2">
    <source>
        <dbReference type="Ensembl" id="ENSKMAP00000026596.1"/>
    </source>
</evidence>
<proteinExistence type="predicted"/>
<keyword evidence="3" id="KW-1185">Reference proteome</keyword>
<dbReference type="InterPro" id="IPR016187">
    <property type="entry name" value="CTDL_fold"/>
</dbReference>
<dbReference type="OMA" id="HYNIVET"/>
<dbReference type="PANTHER" id="PTHR45784:SF3">
    <property type="entry name" value="C-TYPE LECTIN DOMAIN FAMILY 4 MEMBER K-LIKE-RELATED"/>
    <property type="match status" value="1"/>
</dbReference>
<name>A0A3Q3BBN7_KRYMA</name>
<dbReference type="InterPro" id="IPR001304">
    <property type="entry name" value="C-type_lectin-like"/>
</dbReference>
<dbReference type="SUPFAM" id="SSF56436">
    <property type="entry name" value="C-type lectin-like"/>
    <property type="match status" value="1"/>
</dbReference>
<dbReference type="PANTHER" id="PTHR45784">
    <property type="entry name" value="C-TYPE LECTIN DOMAIN FAMILY 20 MEMBER A-RELATED"/>
    <property type="match status" value="1"/>
</dbReference>
<dbReference type="Pfam" id="PF00059">
    <property type="entry name" value="Lectin_C"/>
    <property type="match status" value="1"/>
</dbReference>
<reference evidence="2" key="2">
    <citation type="submission" date="2025-09" db="UniProtKB">
        <authorList>
            <consortium name="Ensembl"/>
        </authorList>
    </citation>
    <scope>IDENTIFICATION</scope>
</reference>
<dbReference type="GeneTree" id="ENSGT00940000177646"/>
<dbReference type="Ensembl" id="ENSKMAT00000026936.1">
    <property type="protein sequence ID" value="ENSKMAP00000026596.1"/>
    <property type="gene ID" value="ENSKMAG00000019731.1"/>
</dbReference>
<dbReference type="InterPro" id="IPR016186">
    <property type="entry name" value="C-type_lectin-like/link_sf"/>
</dbReference>
<evidence type="ECO:0000313" key="3">
    <source>
        <dbReference type="Proteomes" id="UP000264800"/>
    </source>
</evidence>
<dbReference type="AlphaFoldDB" id="A0A3Q3BBN7"/>
<dbReference type="SMART" id="SM00034">
    <property type="entry name" value="CLECT"/>
    <property type="match status" value="1"/>
</dbReference>
<dbReference type="Gene3D" id="3.10.100.10">
    <property type="entry name" value="Mannose-Binding Protein A, subunit A"/>
    <property type="match status" value="1"/>
</dbReference>
<reference evidence="2" key="1">
    <citation type="submission" date="2025-08" db="UniProtKB">
        <authorList>
            <consortium name="Ensembl"/>
        </authorList>
    </citation>
    <scope>IDENTIFICATION</scope>
</reference>
<dbReference type="Proteomes" id="UP000264800">
    <property type="component" value="Unplaced"/>
</dbReference>
<dbReference type="PROSITE" id="PS50041">
    <property type="entry name" value="C_TYPE_LECTIN_2"/>
    <property type="match status" value="1"/>
</dbReference>